<dbReference type="Pfam" id="PF11977">
    <property type="entry name" value="RNase_Zc3h12a"/>
    <property type="match status" value="1"/>
</dbReference>
<dbReference type="EMBL" id="CAJNOK010008339">
    <property type="protein sequence ID" value="CAF1060823.1"/>
    <property type="molecule type" value="Genomic_DNA"/>
</dbReference>
<evidence type="ECO:0000313" key="6">
    <source>
        <dbReference type="EMBL" id="CAF3826349.1"/>
    </source>
</evidence>
<accession>A0A814ANH2</accession>
<dbReference type="OrthoDB" id="392925at2759"/>
<dbReference type="GO" id="GO:0036464">
    <property type="term" value="C:cytoplasmic ribonucleoprotein granule"/>
    <property type="evidence" value="ECO:0007669"/>
    <property type="project" value="TreeGrafter"/>
</dbReference>
<dbReference type="EMBL" id="CAJNOQ010001745">
    <property type="protein sequence ID" value="CAF0916109.1"/>
    <property type="molecule type" value="Genomic_DNA"/>
</dbReference>
<dbReference type="PANTHER" id="PTHR12876:SF35">
    <property type="entry name" value="LD08718P-RELATED"/>
    <property type="match status" value="1"/>
</dbReference>
<organism evidence="3 7">
    <name type="scientific">Didymodactylos carnosus</name>
    <dbReference type="NCBI Taxonomy" id="1234261"/>
    <lineage>
        <taxon>Eukaryota</taxon>
        <taxon>Metazoa</taxon>
        <taxon>Spiralia</taxon>
        <taxon>Gnathifera</taxon>
        <taxon>Rotifera</taxon>
        <taxon>Eurotatoria</taxon>
        <taxon>Bdelloidea</taxon>
        <taxon>Philodinida</taxon>
        <taxon>Philodinidae</taxon>
        <taxon>Didymodactylos</taxon>
    </lineage>
</organism>
<keyword evidence="7" id="KW-1185">Reference proteome</keyword>
<evidence type="ECO:0000259" key="2">
    <source>
        <dbReference type="Pfam" id="PF11977"/>
    </source>
</evidence>
<evidence type="ECO:0000313" key="3">
    <source>
        <dbReference type="EMBL" id="CAF0916109.1"/>
    </source>
</evidence>
<reference evidence="3" key="1">
    <citation type="submission" date="2021-02" db="EMBL/GenBank/DDBJ databases">
        <authorList>
            <person name="Nowell W R."/>
        </authorList>
    </citation>
    <scope>NUCLEOTIDE SEQUENCE</scope>
</reference>
<dbReference type="GO" id="GO:0005634">
    <property type="term" value="C:nucleus"/>
    <property type="evidence" value="ECO:0007669"/>
    <property type="project" value="TreeGrafter"/>
</dbReference>
<dbReference type="Proteomes" id="UP000682733">
    <property type="component" value="Unassembled WGS sequence"/>
</dbReference>
<dbReference type="PANTHER" id="PTHR12876">
    <property type="entry name" value="N4BP1-RELATED"/>
    <property type="match status" value="1"/>
</dbReference>
<evidence type="ECO:0000256" key="1">
    <source>
        <dbReference type="SAM" id="MobiDB-lite"/>
    </source>
</evidence>
<proteinExistence type="predicted"/>
<evidence type="ECO:0000313" key="7">
    <source>
        <dbReference type="Proteomes" id="UP000663829"/>
    </source>
</evidence>
<evidence type="ECO:0000313" key="5">
    <source>
        <dbReference type="EMBL" id="CAF3696180.1"/>
    </source>
</evidence>
<dbReference type="EMBL" id="CAJOBA010008354">
    <property type="protein sequence ID" value="CAF3826349.1"/>
    <property type="molecule type" value="Genomic_DNA"/>
</dbReference>
<gene>
    <name evidence="3" type="ORF">GPM918_LOCUS9401</name>
    <name evidence="4" type="ORF">OVA965_LOCUS17405</name>
    <name evidence="5" type="ORF">SRO942_LOCUS9398</name>
    <name evidence="6" type="ORF">TMI583_LOCUS17416</name>
</gene>
<dbReference type="GO" id="GO:0004521">
    <property type="term" value="F:RNA endonuclease activity"/>
    <property type="evidence" value="ECO:0007669"/>
    <property type="project" value="TreeGrafter"/>
</dbReference>
<dbReference type="Proteomes" id="UP000681722">
    <property type="component" value="Unassembled WGS sequence"/>
</dbReference>
<sequence>MNNRELRSKIRPGRGARKKQEQLNDKRRPQRYTTKQTYEQKPQLLKEIDIEIRLFDAVTPDTDINVNEYLLFEKTIVKHQGKKMQNLLKLIERICDVRVVTFWNPNTVIIYFVGSKNKHSLLHTYFNALFNYERDQYFIYGETFSKIFTDQSYLDNICLRSKVLIDIELDRHRLIMCGNSVNVQACFNELLSLKKQYLSNDGCSDSNINLNNTIECLKATKISDNKETVGEGELEIIVTDDEQLPDYSTYKKDVNASILRVLLESNDNNEQTDTAMADNMICDAKSTIMTPLEDNMNAGSNLKASMSNETVVLSDSSDTESDHIEIIEMIIPHQRSGPSLKTMNNTLLACNQSLSTSSDSLRCIAIDGQNVARNSNDNSRIFSWTRLRNAIQYFQKRGHQQIVAFLPNYLRNHISNKITFLEASVEKQIRDDLIQNNLLAFTPSRYLNDRRLTNYDDRVLPFMFVGEYFMPATDPIGRNGPNLDEFLSKRPVSCNPPPLSSIYKLPSHAINLTPCPLMTISFPTKPDGC</sequence>
<feature type="region of interest" description="Disordered" evidence="1">
    <location>
        <begin position="1"/>
        <end position="36"/>
    </location>
</feature>
<dbReference type="Proteomes" id="UP000677228">
    <property type="component" value="Unassembled WGS sequence"/>
</dbReference>
<dbReference type="Gene3D" id="3.40.50.11980">
    <property type="match status" value="2"/>
</dbReference>
<evidence type="ECO:0000313" key="4">
    <source>
        <dbReference type="EMBL" id="CAF1060823.1"/>
    </source>
</evidence>
<protein>
    <recommendedName>
        <fullName evidence="2">RNase NYN domain-containing protein</fullName>
    </recommendedName>
</protein>
<dbReference type="AlphaFoldDB" id="A0A814ANH2"/>
<dbReference type="Proteomes" id="UP000663829">
    <property type="component" value="Unassembled WGS sequence"/>
</dbReference>
<feature type="compositionally biased region" description="Basic and acidic residues" evidence="1">
    <location>
        <begin position="18"/>
        <end position="27"/>
    </location>
</feature>
<name>A0A814ANH2_9BILA</name>
<dbReference type="GO" id="GO:0003729">
    <property type="term" value="F:mRNA binding"/>
    <property type="evidence" value="ECO:0007669"/>
    <property type="project" value="TreeGrafter"/>
</dbReference>
<feature type="domain" description="RNase NYN" evidence="2">
    <location>
        <begin position="361"/>
        <end position="459"/>
    </location>
</feature>
<dbReference type="InterPro" id="IPR051101">
    <property type="entry name" value="ZC3H12/N4BP1_RNase_Reg"/>
</dbReference>
<dbReference type="InterPro" id="IPR021869">
    <property type="entry name" value="RNase_Zc3h12_NYN"/>
</dbReference>
<dbReference type="EMBL" id="CAJOBC010001744">
    <property type="protein sequence ID" value="CAF3696180.1"/>
    <property type="molecule type" value="Genomic_DNA"/>
</dbReference>
<comment type="caution">
    <text evidence="3">The sequence shown here is derived from an EMBL/GenBank/DDBJ whole genome shotgun (WGS) entry which is preliminary data.</text>
</comment>